<protein>
    <recommendedName>
        <fullName evidence="2">Integrase catalytic domain-containing protein</fullName>
    </recommendedName>
</protein>
<reference evidence="3 4" key="1">
    <citation type="submission" date="2011-02" db="EMBL/GenBank/DDBJ databases">
        <authorList>
            <person name="Weinstock G."/>
            <person name="Sodergren E."/>
            <person name="Clifton S."/>
            <person name="Fulton L."/>
            <person name="Fulton B."/>
            <person name="Courtney L."/>
            <person name="Fronick C."/>
            <person name="Harrison M."/>
            <person name="Strong C."/>
            <person name="Farmer C."/>
            <person name="Delahaunty K."/>
            <person name="Markovic C."/>
            <person name="Hall O."/>
            <person name="Minx P."/>
            <person name="Tomlinson C."/>
            <person name="Mitreva M."/>
            <person name="Hou S."/>
            <person name="Chen J."/>
            <person name="Wollam A."/>
            <person name="Pepin K.H."/>
            <person name="Johnson M."/>
            <person name="Bhonagiri V."/>
            <person name="Zhang X."/>
            <person name="Suruliraj S."/>
            <person name="Warren W."/>
            <person name="Chinwalla A."/>
            <person name="Mardis E.R."/>
            <person name="Wilson R.K."/>
        </authorList>
    </citation>
    <scope>NUCLEOTIDE SEQUENCE [LARGE SCALE GENOMIC DNA]</scope>
    <source>
        <strain evidence="3 4">YIT 11859</strain>
    </source>
</reference>
<dbReference type="EMBL" id="AFBP01000011">
    <property type="protein sequence ID" value="EGG57002.1"/>
    <property type="molecule type" value="Genomic_DNA"/>
</dbReference>
<dbReference type="HOGENOM" id="CLU_1915040_0_0_4"/>
<comment type="caution">
    <text evidence="3">The sequence shown here is derived from an EMBL/GenBank/DDBJ whole genome shotgun (WGS) entry which is preliminary data.</text>
</comment>
<dbReference type="GeneID" id="43347998"/>
<dbReference type="Proteomes" id="UP000005156">
    <property type="component" value="Unassembled WGS sequence"/>
</dbReference>
<dbReference type="SUPFAM" id="SSF53098">
    <property type="entry name" value="Ribonuclease H-like"/>
    <property type="match status" value="1"/>
</dbReference>
<proteinExistence type="predicted"/>
<dbReference type="InterPro" id="IPR036397">
    <property type="entry name" value="RNaseH_sf"/>
</dbReference>
<dbReference type="AlphaFoldDB" id="F3QHT8"/>
<dbReference type="PROSITE" id="PS50994">
    <property type="entry name" value="INTEGRASE"/>
    <property type="match status" value="1"/>
</dbReference>
<dbReference type="PANTHER" id="PTHR46889:SF4">
    <property type="entry name" value="TRANSPOSASE INSO FOR INSERTION SEQUENCE ELEMENT IS911B-RELATED"/>
    <property type="match status" value="1"/>
</dbReference>
<feature type="compositionally biased region" description="Polar residues" evidence="1">
    <location>
        <begin position="119"/>
        <end position="132"/>
    </location>
</feature>
<feature type="region of interest" description="Disordered" evidence="1">
    <location>
        <begin position="110"/>
        <end position="132"/>
    </location>
</feature>
<dbReference type="RefSeq" id="WP_008863543.1">
    <property type="nucleotide sequence ID" value="NZ_GL883684.1"/>
</dbReference>
<dbReference type="PANTHER" id="PTHR46889">
    <property type="entry name" value="TRANSPOSASE INSF FOR INSERTION SEQUENCE IS3B-RELATED"/>
    <property type="match status" value="1"/>
</dbReference>
<dbReference type="eggNOG" id="COG2801">
    <property type="taxonomic scope" value="Bacteria"/>
</dbReference>
<sequence length="132" mass="14743">MKKLVTDMTFIPVVEGWLVLSTVIDLFNHKIVAWETAPSATLQLALNTLKKLVSDSGKLPENSVIHSDRGETYTSETYIKALKNIGTRPSYSRSGRCLDNASMESFYGHMKSENESKRQNSFNARNGSGNNR</sequence>
<organism evidence="3 4">
    <name type="scientific">Parasutterella excrementihominis YIT 11859</name>
    <dbReference type="NCBI Taxonomy" id="762966"/>
    <lineage>
        <taxon>Bacteria</taxon>
        <taxon>Pseudomonadati</taxon>
        <taxon>Pseudomonadota</taxon>
        <taxon>Betaproteobacteria</taxon>
        <taxon>Burkholderiales</taxon>
        <taxon>Sutterellaceae</taxon>
        <taxon>Parasutterella</taxon>
    </lineage>
</organism>
<dbReference type="InterPro" id="IPR012337">
    <property type="entry name" value="RNaseH-like_sf"/>
</dbReference>
<dbReference type="GO" id="GO:0015074">
    <property type="term" value="P:DNA integration"/>
    <property type="evidence" value="ECO:0007669"/>
    <property type="project" value="InterPro"/>
</dbReference>
<evidence type="ECO:0000313" key="4">
    <source>
        <dbReference type="Proteomes" id="UP000005156"/>
    </source>
</evidence>
<name>F3QHT8_9BURK</name>
<keyword evidence="4" id="KW-1185">Reference proteome</keyword>
<evidence type="ECO:0000313" key="3">
    <source>
        <dbReference type="EMBL" id="EGG57002.1"/>
    </source>
</evidence>
<accession>F3QHT8</accession>
<dbReference type="Pfam" id="PF00665">
    <property type="entry name" value="rve"/>
    <property type="match status" value="1"/>
</dbReference>
<evidence type="ECO:0000259" key="2">
    <source>
        <dbReference type="PROSITE" id="PS50994"/>
    </source>
</evidence>
<dbReference type="InterPro" id="IPR001584">
    <property type="entry name" value="Integrase_cat-core"/>
</dbReference>
<feature type="domain" description="Integrase catalytic" evidence="2">
    <location>
        <begin position="1"/>
        <end position="132"/>
    </location>
</feature>
<dbReference type="OrthoDB" id="5365969at2"/>
<dbReference type="GO" id="GO:0003676">
    <property type="term" value="F:nucleic acid binding"/>
    <property type="evidence" value="ECO:0007669"/>
    <property type="project" value="InterPro"/>
</dbReference>
<gene>
    <name evidence="3" type="ORF">HMPREF9439_00485</name>
</gene>
<dbReference type="Gene3D" id="3.30.420.10">
    <property type="entry name" value="Ribonuclease H-like superfamily/Ribonuclease H"/>
    <property type="match status" value="1"/>
</dbReference>
<dbReference type="InterPro" id="IPR050900">
    <property type="entry name" value="Transposase_IS3/IS150/IS904"/>
</dbReference>
<evidence type="ECO:0000256" key="1">
    <source>
        <dbReference type="SAM" id="MobiDB-lite"/>
    </source>
</evidence>